<organism evidence="2 3">
    <name type="scientific">Natronomicrosphaera hydrolytica</name>
    <dbReference type="NCBI Taxonomy" id="3242702"/>
    <lineage>
        <taxon>Bacteria</taxon>
        <taxon>Pseudomonadati</taxon>
        <taxon>Planctomycetota</taxon>
        <taxon>Phycisphaerae</taxon>
        <taxon>Phycisphaerales</taxon>
        <taxon>Phycisphaeraceae</taxon>
        <taxon>Natronomicrosphaera</taxon>
    </lineage>
</organism>
<sequence length="295" mass="31136">MMKKSVKFARFLCAASLAVGATAFPASASTVNTQWMAGYSGNEANTVLFWNFEGETNTERLSDKSDNGVNAVLRDTDNPPAVDQFASPGRFGGGALRVNKSGTGAGTGPAGVGSSVFMTNAAFMGGPASELSVEFWHKPASTGVAYLVDNKADAGHHNGIQLQRGADGALHFSLGNGTISQELETDSLAWTVDQWYHIAITFKNLGDTAQIAIWRDGEQLAGSTLGNFGDVTFRSGAFTVGDRAIYSNGTNGHAIGSGLFDEIRISDVAHTYIPEPASAALLGLGLTMFMRRRRN</sequence>
<name>A0ABV4U4M8_9BACT</name>
<dbReference type="Pfam" id="PF13385">
    <property type="entry name" value="Laminin_G_3"/>
    <property type="match status" value="1"/>
</dbReference>
<dbReference type="Gene3D" id="2.60.120.200">
    <property type="match status" value="1"/>
</dbReference>
<comment type="caution">
    <text evidence="2">The sequence shown here is derived from an EMBL/GenBank/DDBJ whole genome shotgun (WGS) entry which is preliminary data.</text>
</comment>
<dbReference type="NCBIfam" id="TIGR02595">
    <property type="entry name" value="PEP_CTERM"/>
    <property type="match status" value="1"/>
</dbReference>
<proteinExistence type="predicted"/>
<evidence type="ECO:0000313" key="3">
    <source>
        <dbReference type="Proteomes" id="UP001575105"/>
    </source>
</evidence>
<dbReference type="RefSeq" id="WP_425344689.1">
    <property type="nucleotide sequence ID" value="NZ_JBGUBD010000003.1"/>
</dbReference>
<protein>
    <submittedName>
        <fullName evidence="2">LamG-like jellyroll fold domain-containing protein</fullName>
    </submittedName>
</protein>
<dbReference type="InterPro" id="IPR013320">
    <property type="entry name" value="ConA-like_dom_sf"/>
</dbReference>
<gene>
    <name evidence="2" type="ORF">ACERK3_05585</name>
</gene>
<dbReference type="EMBL" id="JBGUBD010000003">
    <property type="protein sequence ID" value="MFA9477764.1"/>
    <property type="molecule type" value="Genomic_DNA"/>
</dbReference>
<evidence type="ECO:0000256" key="1">
    <source>
        <dbReference type="SAM" id="SignalP"/>
    </source>
</evidence>
<reference evidence="2 3" key="1">
    <citation type="submission" date="2024-08" db="EMBL/GenBank/DDBJ databases">
        <title>Whole-genome sequencing of halo(alkali)philic microorganisms from hypersaline lakes.</title>
        <authorList>
            <person name="Sorokin D.Y."/>
            <person name="Merkel A.Y."/>
            <person name="Messina E."/>
            <person name="Yakimov M."/>
        </authorList>
    </citation>
    <scope>NUCLEOTIDE SEQUENCE [LARGE SCALE GENOMIC DNA]</scope>
    <source>
        <strain evidence="2 3">AB-hyl4</strain>
    </source>
</reference>
<evidence type="ECO:0000313" key="2">
    <source>
        <dbReference type="EMBL" id="MFA9477764.1"/>
    </source>
</evidence>
<keyword evidence="1" id="KW-0732">Signal</keyword>
<keyword evidence="3" id="KW-1185">Reference proteome</keyword>
<dbReference type="Proteomes" id="UP001575105">
    <property type="component" value="Unassembled WGS sequence"/>
</dbReference>
<feature type="chain" id="PRO_5046790252" evidence="1">
    <location>
        <begin position="29"/>
        <end position="295"/>
    </location>
</feature>
<accession>A0ABV4U4M8</accession>
<feature type="signal peptide" evidence="1">
    <location>
        <begin position="1"/>
        <end position="28"/>
    </location>
</feature>
<dbReference type="InterPro" id="IPR013424">
    <property type="entry name" value="Ice-binding_C"/>
</dbReference>
<dbReference type="SUPFAM" id="SSF49899">
    <property type="entry name" value="Concanavalin A-like lectins/glucanases"/>
    <property type="match status" value="1"/>
</dbReference>